<evidence type="ECO:0000256" key="1">
    <source>
        <dbReference type="ARBA" id="ARBA00004148"/>
    </source>
</evidence>
<reference evidence="7" key="1">
    <citation type="submission" date="2022-07" db="EMBL/GenBank/DDBJ databases">
        <title>Phylogenomic reconstructions and comparative analyses of Kickxellomycotina fungi.</title>
        <authorList>
            <person name="Reynolds N.K."/>
            <person name="Stajich J.E."/>
            <person name="Barry K."/>
            <person name="Grigoriev I.V."/>
            <person name="Crous P."/>
            <person name="Smith M.E."/>
        </authorList>
    </citation>
    <scope>NUCLEOTIDE SEQUENCE</scope>
    <source>
        <strain evidence="7">NRRL 3115</strain>
    </source>
</reference>
<accession>A0A9W8G9S8</accession>
<feature type="compositionally biased region" description="Polar residues" evidence="5">
    <location>
        <begin position="1155"/>
        <end position="1189"/>
    </location>
</feature>
<evidence type="ECO:0000256" key="3">
    <source>
        <dbReference type="ARBA" id="ARBA00018529"/>
    </source>
</evidence>
<feature type="compositionally biased region" description="Polar residues" evidence="5">
    <location>
        <begin position="2137"/>
        <end position="2161"/>
    </location>
</feature>
<evidence type="ECO:0000259" key="6">
    <source>
        <dbReference type="PROSITE" id="PS50186"/>
    </source>
</evidence>
<feature type="compositionally biased region" description="Low complexity" evidence="5">
    <location>
        <begin position="1811"/>
        <end position="1824"/>
    </location>
</feature>
<dbReference type="InterPro" id="IPR045838">
    <property type="entry name" value="DEPDC5_CTD"/>
</dbReference>
<feature type="region of interest" description="Disordered" evidence="5">
    <location>
        <begin position="1788"/>
        <end position="1824"/>
    </location>
</feature>
<feature type="region of interest" description="Disordered" evidence="5">
    <location>
        <begin position="109"/>
        <end position="190"/>
    </location>
</feature>
<dbReference type="PANTHER" id="PTHR13179:SF8">
    <property type="entry name" value="GATOR COMPLEX PROTEIN DEPDC5"/>
    <property type="match status" value="1"/>
</dbReference>
<dbReference type="Proteomes" id="UP001151518">
    <property type="component" value="Unassembled WGS sequence"/>
</dbReference>
<name>A0A9W8G9S8_9FUNG</name>
<feature type="region of interest" description="Disordered" evidence="5">
    <location>
        <begin position="2009"/>
        <end position="2223"/>
    </location>
</feature>
<feature type="compositionally biased region" description="Low complexity" evidence="5">
    <location>
        <begin position="2080"/>
        <end position="2090"/>
    </location>
</feature>
<dbReference type="InterPro" id="IPR048255">
    <property type="entry name" value="IML1_N"/>
</dbReference>
<feature type="compositionally biased region" description="Polar residues" evidence="5">
    <location>
        <begin position="1045"/>
        <end position="1054"/>
    </location>
</feature>
<feature type="compositionally biased region" description="Acidic residues" evidence="5">
    <location>
        <begin position="260"/>
        <end position="274"/>
    </location>
</feature>
<feature type="compositionally biased region" description="Polar residues" evidence="5">
    <location>
        <begin position="2015"/>
        <end position="2038"/>
    </location>
</feature>
<evidence type="ECO:0000256" key="2">
    <source>
        <dbReference type="ARBA" id="ARBA00005643"/>
    </source>
</evidence>
<gene>
    <name evidence="7" type="primary">IML1</name>
    <name evidence="7" type="ORF">GGI25_001578</name>
</gene>
<dbReference type="InterPro" id="IPR036390">
    <property type="entry name" value="WH_DNA-bd_sf"/>
</dbReference>
<dbReference type="GO" id="GO:1904262">
    <property type="term" value="P:negative regulation of TORC1 signaling"/>
    <property type="evidence" value="ECO:0007669"/>
    <property type="project" value="TreeGrafter"/>
</dbReference>
<evidence type="ECO:0000313" key="7">
    <source>
        <dbReference type="EMBL" id="KAJ2679443.1"/>
    </source>
</evidence>
<comment type="similarity">
    <text evidence="2">Belongs to the IML1 family.</text>
</comment>
<feature type="region of interest" description="Disordered" evidence="5">
    <location>
        <begin position="1"/>
        <end position="59"/>
    </location>
</feature>
<sequence length="2806" mass="311942">MPQNPSQQHHSRSHISIFDRRGTRPSRNRVQGGKGDSHGQTSHRSGQQMGAYGEDGSGQSAPTLFNKTCILRVHEDGFSTSDLVLNPMFFPGIRVGDVVAIRQLTDIDGGDLTSPRVSLDAGSTSGTHSSDTSNHNKAKGGAQTAAKTSSNVAAVGEGGAESVSGSSRDGDSSYRTGHRRHIDGEHRPNLLARASKATATATTAIATGEFGRRWIANDAGRLGRTHMSNVPKGPNRWKGMAESDSRAASNKTRSNKQQSDSEDSDDSSSEESTLEPDPHREILLQVGEVRKDTQQLQASMLNLVARTLWGEYLTNQRVAIRKIDMTNIEERESIRADFVEIAFRDQYIGRSDMWRLWRHLSDKVVHNNKTTNIEGLIRANARRIYKDSVQVPCGYIDSSTQPIFRSESGRFIIFIQMSEEMWAYQEDGNLCFEKAVNCFLADLFKRWKEKQLNHMVTIVMFSRWYYHVRDSLFFQDLIYDDYSGRYYRDYYKVIADMEVHPDWSALLPEILTEFNSYRRDIQELCTQTGHRLRGDLSKASQGNLLEAINLGINSFSSNHVDRDLSRTGLSTVVITPSFGVFDVHKKLLRMTTERMLHYGLRVDFVCLVPRPLFRPPVFRFKSILVPSEQEQRRALLRRARAKKDAKRAKEAGLNSVSPHAESPGAYANTVSGPTAGNMPKDRSAKPVTAPDPEASVVVDPIMLDPLYFDDEKWEAMLLPYLQGQTPREIPSASTREARIHAWQYGPPTDASLSSAAGITYTDKAAESASALKTNKSSGDPALESIAYTLLGDGDTADDMPNTIKNLRISDFPFFRQNDSEKSADSRIVYFYFPYWVDCGFYNYAEERVTTHKGDFHPLCRMGDLSVTGVPSYLHQTPHVPDLDIRELDAELASLFGAENLTGSGVDSPAAEFTRVSRDDEARSVDGHRSVNQTQELSHGRILRLDQPLSTTEGRDRLLELFGLFDRQAIAGTGSARTKPFLYDSVSTVPDIAGGGSSSHAPIHLHTSSTIDAGRQLLGQPNTSLQSLHGSAIPLNAPLQWDESQNVRALESKSTSAEKTEAGSTASTEHIDHMMATVSASASPNLQHGQHIKPPVRSEQLASISLSVPHEPKLSGGSATGQGSQRTSIFVRNSSAQRKRSQQQQQPLLSNRPPNSSFDAATSSEPIDGSGSKQPISQRRSSPNAISPQSEPLLGSSMVSTGHGGTPESVARQLLQRISESPQSLTQGPFGMLGSFDKGPSNEAASGALSTDRMAVSESIAKHSHLDDHIRTFKGKGSHEYQYTHLQQQPQQQPQQTQPQSQSQQQPQQHQYHYQQQQPGGVVMPSTGTLTRRQHGFNYGNVAENEFQLTLPGRKQATPVSVAPSQPGMPPDYHSGSPQHLKSAWLADRMALSHIPEKASRGPRRRYYYPYNPCNPELYPLPQTELSQRWAFAFANYSSLSSYTPKWRSLCTPASLPLVTDYFPTDLGSQHYLQYNYHIQTPDIDIEDMIELPCEDYTEFTQFMNIQTSAAIAATQHTELTGEMERIDRSTRIMLKEMVYQRLAQGFQFITKAKFNNSRGIRDIAARVVNRATPRFKANGRIDTSERGAMARSSGDPYVSSVSPHSSFIPSGNLQNIDESVWLSNGRQIQKLEFHNGSTSSHVPGVTVARWEREKPFYQHDLRYRYQMWSRNNALGYCSSDVRFSYPRDDEVNWNTFDHMLNGYQNALTKSMKYWRARYILIPVDQLSNDTFVNAKANPNMSIEDVRIENFERFLDHVIRRLRKSERARLEDVFLGSLPTEIRKAAWKHNAAPNATTSKAGNTSTSNILTGSQQQQQPLKPAQSQDGRKLISLDDILPSALMQIRYTSLYPVAYNSSQLYCYMNDKIYSDPSKPTSLPPPAMTVLGLPMPLNVESPFAQLAYALQHPVSGIQLRNIRWHTSYFQSMFASFQLVDWVLVNFEGALKRSQATVLANRLLERGLICSLNKQGAFMDGYYYYAFTDAAVSYRNQPIPQVTRTHTSLMSSIGFSELGSRHGTGSSNVSPSISRPASRQGSNAPSLVNEGDANASATVATNNSENNAPSTAGGSGNGSNDLTDTGTNSNSSNSNSNNGAVLPSLRRQTTASKGSGFRDSTHEGAESWNSSMQPASKLRVRTDTPVATTVQVQPASIDTSEAQIRSTDGTSKDGGIWSADGGRQSKENSRFVQSSKMPSRFGELHTTPATPSTAASNDRGHVDSSGQLLSSPSIMTTDYQRTPDVFPYLSKRKSRRPLPKSLNQSRMFALDLDQQRKSSRIEQCLVHLDATQNPMTCFHLSVNWLNCTNHLIDELVQGWARVAERCGMRLVEAPRSQDTIAEDSHPFHSPLRINLALPPPPVEQMFDEEWLADFSHFGDDDSEPESSDSEDSDTGSFETTKDREQRRRRARIMRRLKRCLPSYPFERELLEEQDFILDVEAEAEYPPSGMLQREYTFERAGHKYTQYVHRSGTAFVRICGPGKFQWINNYLYTSHQNYMRPQASQTAAQAAQQGNIGVYAGTAAEGTALSSASGSAVRTTAGRMPHGSNAAAAAAVAALGRGGAMQAHEGGGESFVLSSAYSGSTGHMIASYYPEPHMREMWPHQMLKSLSMYRSPNRRFNIPELYSVRIVDNLGELPADFDSVNAAITRVAVMRKTLGTRALNSISRRQDPEFVGSYGSSEGGVLSDDAVSLDSSEYARSPDCFLFADHMKRLAGLMDSVENGNQHDWTGTATPPGVLPGEPNPDVLRSHFMETCRDRNSLEMFWQQTIDRYRSGWRNYVSKNPTTIETPKRRPLVVDLFTEGLWQRKRYSML</sequence>
<feature type="region of interest" description="Disordered" evidence="5">
    <location>
        <begin position="2369"/>
        <end position="2398"/>
    </location>
</feature>
<feature type="region of interest" description="Disordered" evidence="5">
    <location>
        <begin position="223"/>
        <end position="279"/>
    </location>
</feature>
<dbReference type="InterPro" id="IPR036388">
    <property type="entry name" value="WH-like_DNA-bd_sf"/>
</dbReference>
<dbReference type="PROSITE" id="PS50186">
    <property type="entry name" value="DEP"/>
    <property type="match status" value="1"/>
</dbReference>
<protein>
    <recommendedName>
        <fullName evidence="3">Vacuolar membrane-associated protein IML1</fullName>
    </recommendedName>
    <alternativeName>
        <fullName evidence="4">Vacuolar membrane-associated protein iml1</fullName>
    </alternativeName>
</protein>
<feature type="compositionally biased region" description="Polar residues" evidence="5">
    <location>
        <begin position="38"/>
        <end position="48"/>
    </location>
</feature>
<comment type="caution">
    <text evidence="7">The sequence shown here is derived from an EMBL/GenBank/DDBJ whole genome shotgun (WGS) entry which is preliminary data.</text>
</comment>
<feature type="compositionally biased region" description="Polar residues" evidence="5">
    <location>
        <begin position="1792"/>
        <end position="1810"/>
    </location>
</feature>
<feature type="compositionally biased region" description="Polar residues" evidence="5">
    <location>
        <begin position="2070"/>
        <end position="2079"/>
    </location>
</feature>
<dbReference type="SUPFAM" id="SSF46785">
    <property type="entry name" value="Winged helix' DNA-binding domain"/>
    <property type="match status" value="1"/>
</dbReference>
<evidence type="ECO:0000256" key="5">
    <source>
        <dbReference type="SAM" id="MobiDB-lite"/>
    </source>
</evidence>
<feature type="compositionally biased region" description="Low complexity" evidence="5">
    <location>
        <begin position="1131"/>
        <end position="1154"/>
    </location>
</feature>
<feature type="compositionally biased region" description="Low complexity" evidence="5">
    <location>
        <begin position="122"/>
        <end position="167"/>
    </location>
</feature>
<dbReference type="Pfam" id="PF12257">
    <property type="entry name" value="IML1"/>
    <property type="match status" value="1"/>
</dbReference>
<feature type="compositionally biased region" description="Low complexity" evidence="5">
    <location>
        <begin position="2045"/>
        <end position="2060"/>
    </location>
</feature>
<dbReference type="Pfam" id="PF00610">
    <property type="entry name" value="DEP"/>
    <property type="match status" value="1"/>
</dbReference>
<evidence type="ECO:0000256" key="4">
    <source>
        <dbReference type="ARBA" id="ARBA00021881"/>
    </source>
</evidence>
<dbReference type="GO" id="GO:0010508">
    <property type="term" value="P:positive regulation of autophagy"/>
    <property type="evidence" value="ECO:0007669"/>
    <property type="project" value="TreeGrafter"/>
</dbReference>
<dbReference type="InterPro" id="IPR027244">
    <property type="entry name" value="IML1"/>
</dbReference>
<evidence type="ECO:0000313" key="8">
    <source>
        <dbReference type="Proteomes" id="UP001151518"/>
    </source>
</evidence>
<dbReference type="PANTHER" id="PTHR13179">
    <property type="entry name" value="DEP DOMAIN CONTAINING PROTEIN 5"/>
    <property type="match status" value="1"/>
</dbReference>
<dbReference type="GO" id="GO:0005774">
    <property type="term" value="C:vacuolar membrane"/>
    <property type="evidence" value="ECO:0007669"/>
    <property type="project" value="UniProtKB-SubCell"/>
</dbReference>
<dbReference type="GO" id="GO:1990130">
    <property type="term" value="C:GATOR1 complex"/>
    <property type="evidence" value="ECO:0007669"/>
    <property type="project" value="TreeGrafter"/>
</dbReference>
<comment type="subcellular location">
    <subcellularLocation>
        <location evidence="1">Vacuole membrane</location>
        <topology evidence="1">Peripheral membrane protein</topology>
    </subcellularLocation>
</comment>
<feature type="compositionally biased region" description="Low complexity" evidence="5">
    <location>
        <begin position="1283"/>
        <end position="1318"/>
    </location>
</feature>
<dbReference type="GO" id="GO:0005096">
    <property type="term" value="F:GTPase activator activity"/>
    <property type="evidence" value="ECO:0007669"/>
    <property type="project" value="InterPro"/>
</dbReference>
<dbReference type="SMART" id="SM00049">
    <property type="entry name" value="DEP"/>
    <property type="match status" value="1"/>
</dbReference>
<proteinExistence type="inferred from homology"/>
<dbReference type="Pfam" id="PF19418">
    <property type="entry name" value="DEPDC5_CTD"/>
    <property type="match status" value="1"/>
</dbReference>
<feature type="region of interest" description="Disordered" evidence="5">
    <location>
        <begin position="645"/>
        <end position="691"/>
    </location>
</feature>
<dbReference type="OrthoDB" id="39497at2759"/>
<feature type="region of interest" description="Disordered" evidence="5">
    <location>
        <begin position="1131"/>
        <end position="1206"/>
    </location>
</feature>
<feature type="compositionally biased region" description="Polar residues" evidence="5">
    <location>
        <begin position="246"/>
        <end position="258"/>
    </location>
</feature>
<dbReference type="Gene3D" id="1.10.10.10">
    <property type="entry name" value="Winged helix-like DNA-binding domain superfamily/Winged helix DNA-binding domain"/>
    <property type="match status" value="1"/>
</dbReference>
<feature type="region of interest" description="Disordered" evidence="5">
    <location>
        <begin position="1222"/>
        <end position="1249"/>
    </location>
</feature>
<feature type="compositionally biased region" description="Low complexity" evidence="5">
    <location>
        <begin position="2198"/>
        <end position="2208"/>
    </location>
</feature>
<feature type="compositionally biased region" description="Acidic residues" evidence="5">
    <location>
        <begin position="2372"/>
        <end position="2385"/>
    </location>
</feature>
<feature type="domain" description="DEP" evidence="6">
    <location>
        <begin position="1906"/>
        <end position="1981"/>
    </location>
</feature>
<feature type="region of interest" description="Disordered" evidence="5">
    <location>
        <begin position="1283"/>
        <end position="1333"/>
    </location>
</feature>
<dbReference type="EMBL" id="JANBTW010000012">
    <property type="protein sequence ID" value="KAJ2679443.1"/>
    <property type="molecule type" value="Genomic_DNA"/>
</dbReference>
<dbReference type="InterPro" id="IPR000591">
    <property type="entry name" value="DEP_dom"/>
</dbReference>
<feature type="region of interest" description="Disordered" evidence="5">
    <location>
        <begin position="1045"/>
        <end position="1067"/>
    </location>
</feature>
<dbReference type="GO" id="GO:0035556">
    <property type="term" value="P:intracellular signal transduction"/>
    <property type="evidence" value="ECO:0007669"/>
    <property type="project" value="InterPro"/>
</dbReference>
<organism evidence="7 8">
    <name type="scientific">Coemansia spiralis</name>
    <dbReference type="NCBI Taxonomy" id="417178"/>
    <lineage>
        <taxon>Eukaryota</taxon>
        <taxon>Fungi</taxon>
        <taxon>Fungi incertae sedis</taxon>
        <taxon>Zoopagomycota</taxon>
        <taxon>Kickxellomycotina</taxon>
        <taxon>Kickxellomycetes</taxon>
        <taxon>Kickxellales</taxon>
        <taxon>Kickxellaceae</taxon>
        <taxon>Coemansia</taxon>
    </lineage>
</organism>